<dbReference type="InterPro" id="IPR011013">
    <property type="entry name" value="Gal_mutarotase_sf_dom"/>
</dbReference>
<dbReference type="InterPro" id="IPR028995">
    <property type="entry name" value="Glyco_hydro_57/38_cen_sf"/>
</dbReference>
<evidence type="ECO:0000313" key="3">
    <source>
        <dbReference type="EMBL" id="KAI7736481.1"/>
    </source>
</evidence>
<dbReference type="PANTHER" id="PTHR11607">
    <property type="entry name" value="ALPHA-MANNOSIDASE"/>
    <property type="match status" value="1"/>
</dbReference>
<dbReference type="AlphaFoldDB" id="A0AAD5GDK0"/>
<evidence type="ECO:0000256" key="1">
    <source>
        <dbReference type="ARBA" id="ARBA00022723"/>
    </source>
</evidence>
<dbReference type="GO" id="GO:0046872">
    <property type="term" value="F:metal ion binding"/>
    <property type="evidence" value="ECO:0007669"/>
    <property type="project" value="UniProtKB-KW"/>
</dbReference>
<reference evidence="3" key="1">
    <citation type="submission" date="2022-06" db="EMBL/GenBank/DDBJ databases">
        <title>Uncovering the hologenomic basis of an extraordinary plant invasion.</title>
        <authorList>
            <person name="Bieker V.C."/>
            <person name="Martin M.D."/>
            <person name="Gilbert T."/>
            <person name="Hodgins K."/>
            <person name="Battlay P."/>
            <person name="Petersen B."/>
            <person name="Wilson J."/>
        </authorList>
    </citation>
    <scope>NUCLEOTIDE SEQUENCE</scope>
    <source>
        <strain evidence="3">AA19_3_7</strain>
        <tissue evidence="3">Leaf</tissue>
    </source>
</reference>
<keyword evidence="2" id="KW-0378">Hydrolase</keyword>
<dbReference type="Proteomes" id="UP001206925">
    <property type="component" value="Unassembled WGS sequence"/>
</dbReference>
<proteinExistence type="predicted"/>
<dbReference type="InterPro" id="IPR037094">
    <property type="entry name" value="Glyco_hydro_38_cen_sf"/>
</dbReference>
<dbReference type="GO" id="GO:0030246">
    <property type="term" value="F:carbohydrate binding"/>
    <property type="evidence" value="ECO:0007669"/>
    <property type="project" value="InterPro"/>
</dbReference>
<dbReference type="PANTHER" id="PTHR11607:SF3">
    <property type="entry name" value="LYSOSOMAL ALPHA-MANNOSIDASE"/>
    <property type="match status" value="1"/>
</dbReference>
<keyword evidence="4" id="KW-1185">Reference proteome</keyword>
<comment type="caution">
    <text evidence="3">The sequence shown here is derived from an EMBL/GenBank/DDBJ whole genome shotgun (WGS) entry which is preliminary data.</text>
</comment>
<organism evidence="3 4">
    <name type="scientific">Ambrosia artemisiifolia</name>
    <name type="common">Common ragweed</name>
    <dbReference type="NCBI Taxonomy" id="4212"/>
    <lineage>
        <taxon>Eukaryota</taxon>
        <taxon>Viridiplantae</taxon>
        <taxon>Streptophyta</taxon>
        <taxon>Embryophyta</taxon>
        <taxon>Tracheophyta</taxon>
        <taxon>Spermatophyta</taxon>
        <taxon>Magnoliopsida</taxon>
        <taxon>eudicotyledons</taxon>
        <taxon>Gunneridae</taxon>
        <taxon>Pentapetalae</taxon>
        <taxon>asterids</taxon>
        <taxon>campanulids</taxon>
        <taxon>Asterales</taxon>
        <taxon>Asteraceae</taxon>
        <taxon>Asteroideae</taxon>
        <taxon>Heliantheae alliance</taxon>
        <taxon>Heliantheae</taxon>
        <taxon>Ambrosia</taxon>
    </lineage>
</organism>
<evidence type="ECO:0000313" key="4">
    <source>
        <dbReference type="Proteomes" id="UP001206925"/>
    </source>
</evidence>
<dbReference type="Gene3D" id="2.60.40.1180">
    <property type="entry name" value="Golgi alpha-mannosidase II"/>
    <property type="match status" value="1"/>
</dbReference>
<accession>A0AAD5GDK0</accession>
<dbReference type="EMBL" id="JAMZMK010009258">
    <property type="protein sequence ID" value="KAI7736481.1"/>
    <property type="molecule type" value="Genomic_DNA"/>
</dbReference>
<feature type="non-terminal residue" evidence="3">
    <location>
        <position position="1"/>
    </location>
</feature>
<dbReference type="Gene3D" id="1.20.1270.50">
    <property type="entry name" value="Glycoside hydrolase family 38, central domain"/>
    <property type="match status" value="1"/>
</dbReference>
<feature type="non-terminal residue" evidence="3">
    <location>
        <position position="89"/>
    </location>
</feature>
<gene>
    <name evidence="3" type="ORF">M8C21_012086</name>
</gene>
<dbReference type="SUPFAM" id="SSF88688">
    <property type="entry name" value="Families 57/38 glycoside transferase middle domain"/>
    <property type="match status" value="1"/>
</dbReference>
<dbReference type="InterPro" id="IPR013780">
    <property type="entry name" value="Glyco_hydro_b"/>
</dbReference>
<dbReference type="InterPro" id="IPR050843">
    <property type="entry name" value="Glycosyl_Hydrlase_38"/>
</dbReference>
<name>A0AAD5GDK0_AMBAR</name>
<protein>
    <submittedName>
        <fullName evidence="3">Uncharacterized protein</fullName>
    </submittedName>
</protein>
<keyword evidence="1" id="KW-0479">Metal-binding</keyword>
<dbReference type="GO" id="GO:0006013">
    <property type="term" value="P:mannose metabolic process"/>
    <property type="evidence" value="ECO:0007669"/>
    <property type="project" value="InterPro"/>
</dbReference>
<dbReference type="GO" id="GO:0004559">
    <property type="term" value="F:alpha-mannosidase activity"/>
    <property type="evidence" value="ECO:0007669"/>
    <property type="project" value="InterPro"/>
</dbReference>
<evidence type="ECO:0000256" key="2">
    <source>
        <dbReference type="ARBA" id="ARBA00022801"/>
    </source>
</evidence>
<dbReference type="SUPFAM" id="SSF74650">
    <property type="entry name" value="Galactose mutarotase-like"/>
    <property type="match status" value="1"/>
</dbReference>
<sequence>GTSQQHVANDYAKRLAIGHKEAEKVVAESIACMVSPKPGCASLATNIQQCPLLNITNCPPTEADLSSGKKLMVVIYNSLGWKRSDVIRL</sequence>